<evidence type="ECO:0000313" key="9">
    <source>
        <dbReference type="Proteomes" id="UP001642540"/>
    </source>
</evidence>
<dbReference type="Pfam" id="PF00505">
    <property type="entry name" value="HMG_box"/>
    <property type="match status" value="1"/>
</dbReference>
<dbReference type="PRINTS" id="PR00886">
    <property type="entry name" value="HIGHMOBLTY12"/>
</dbReference>
<evidence type="ECO:0000256" key="6">
    <source>
        <dbReference type="SAM" id="MobiDB-lite"/>
    </source>
</evidence>
<evidence type="ECO:0000256" key="2">
    <source>
        <dbReference type="ARBA" id="ARBA00008774"/>
    </source>
</evidence>
<dbReference type="EMBL" id="CAXLJM020000053">
    <property type="protein sequence ID" value="CAL8117157.1"/>
    <property type="molecule type" value="Genomic_DNA"/>
</dbReference>
<evidence type="ECO:0000256" key="5">
    <source>
        <dbReference type="PROSITE-ProRule" id="PRU00267"/>
    </source>
</evidence>
<dbReference type="PANTHER" id="PTHR48112">
    <property type="entry name" value="HIGH MOBILITY GROUP PROTEIN DSP1"/>
    <property type="match status" value="1"/>
</dbReference>
<keyword evidence="9" id="KW-1185">Reference proteome</keyword>
<feature type="DNA-binding region" description="HMG box" evidence="5">
    <location>
        <begin position="10"/>
        <end position="80"/>
    </location>
</feature>
<dbReference type="InterPro" id="IPR009071">
    <property type="entry name" value="HMG_box_dom"/>
</dbReference>
<keyword evidence="3 5" id="KW-0238">DNA-binding</keyword>
<evidence type="ECO:0000256" key="4">
    <source>
        <dbReference type="ARBA" id="ARBA00023242"/>
    </source>
</evidence>
<comment type="caution">
    <text evidence="8">The sequence shown here is derived from an EMBL/GenBank/DDBJ whole genome shotgun (WGS) entry which is preliminary data.</text>
</comment>
<sequence>MAPQSGSKKPKGRTTAYAYFVQACREQRKKSQPGESISFGDQSKECSERWKVLTAAQKKPYVDMQLRDKRRYDVEMEGYVPTAVGNGKRAPKKKRAKDPNAPKRSLSAFFWFCNDERPKIRGANPEFGIGDVAKELGKMWKLISETDKKKYEVMAKRDKARYEKEMSAYKQRTVPIVSVEDSEEEEVEEEEEEDDDDE</sequence>
<dbReference type="SUPFAM" id="SSF47095">
    <property type="entry name" value="HMG-box"/>
    <property type="match status" value="2"/>
</dbReference>
<feature type="domain" description="HMG box" evidence="7">
    <location>
        <begin position="10"/>
        <end position="80"/>
    </location>
</feature>
<keyword evidence="4 5" id="KW-0539">Nucleus</keyword>
<dbReference type="Pfam" id="PF09011">
    <property type="entry name" value="HMG_box_2"/>
    <property type="match status" value="1"/>
</dbReference>
<dbReference type="InterPro" id="IPR050342">
    <property type="entry name" value="HMGB"/>
</dbReference>
<name>A0ABP1R5W4_9HEXA</name>
<evidence type="ECO:0000256" key="1">
    <source>
        <dbReference type="ARBA" id="ARBA00004123"/>
    </source>
</evidence>
<dbReference type="SMART" id="SM00398">
    <property type="entry name" value="HMG"/>
    <property type="match status" value="2"/>
</dbReference>
<proteinExistence type="inferred from homology"/>
<evidence type="ECO:0000259" key="7">
    <source>
        <dbReference type="PROSITE" id="PS50118"/>
    </source>
</evidence>
<gene>
    <name evidence="8" type="ORF">ODALV1_LOCUS17562</name>
</gene>
<evidence type="ECO:0000256" key="3">
    <source>
        <dbReference type="ARBA" id="ARBA00023125"/>
    </source>
</evidence>
<dbReference type="Proteomes" id="UP001642540">
    <property type="component" value="Unassembled WGS sequence"/>
</dbReference>
<accession>A0ABP1R5W4</accession>
<feature type="DNA-binding region" description="HMG box" evidence="5">
    <location>
        <begin position="102"/>
        <end position="170"/>
    </location>
</feature>
<feature type="region of interest" description="Disordered" evidence="6">
    <location>
        <begin position="83"/>
        <end position="102"/>
    </location>
</feature>
<dbReference type="PANTHER" id="PTHR48112:SF32">
    <property type="entry name" value="HIGH MOBILITY GROUP PROTEIN B3"/>
    <property type="match status" value="1"/>
</dbReference>
<reference evidence="8 9" key="1">
    <citation type="submission" date="2024-08" db="EMBL/GenBank/DDBJ databases">
        <authorList>
            <person name="Cucini C."/>
            <person name="Frati F."/>
        </authorList>
    </citation>
    <scope>NUCLEOTIDE SEQUENCE [LARGE SCALE GENOMIC DNA]</scope>
</reference>
<feature type="domain" description="HMG box" evidence="7">
    <location>
        <begin position="102"/>
        <end position="170"/>
    </location>
</feature>
<dbReference type="PROSITE" id="PS50118">
    <property type="entry name" value="HMG_BOX_2"/>
    <property type="match status" value="2"/>
</dbReference>
<dbReference type="InterPro" id="IPR036910">
    <property type="entry name" value="HMG_box_dom_sf"/>
</dbReference>
<comment type="subcellular location">
    <subcellularLocation>
        <location evidence="1">Nucleus</location>
    </subcellularLocation>
</comment>
<evidence type="ECO:0000313" key="8">
    <source>
        <dbReference type="EMBL" id="CAL8117157.1"/>
    </source>
</evidence>
<protein>
    <recommendedName>
        <fullName evidence="7">HMG box domain-containing protein</fullName>
    </recommendedName>
</protein>
<feature type="region of interest" description="Disordered" evidence="6">
    <location>
        <begin position="173"/>
        <end position="198"/>
    </location>
</feature>
<feature type="compositionally biased region" description="Acidic residues" evidence="6">
    <location>
        <begin position="180"/>
        <end position="198"/>
    </location>
</feature>
<dbReference type="CDD" id="cd21978">
    <property type="entry name" value="HMG-box_HMGB_rpt1"/>
    <property type="match status" value="1"/>
</dbReference>
<dbReference type="Gene3D" id="1.10.30.10">
    <property type="entry name" value="High mobility group box domain"/>
    <property type="match status" value="2"/>
</dbReference>
<organism evidence="8 9">
    <name type="scientific">Orchesella dallaii</name>
    <dbReference type="NCBI Taxonomy" id="48710"/>
    <lineage>
        <taxon>Eukaryota</taxon>
        <taxon>Metazoa</taxon>
        <taxon>Ecdysozoa</taxon>
        <taxon>Arthropoda</taxon>
        <taxon>Hexapoda</taxon>
        <taxon>Collembola</taxon>
        <taxon>Entomobryomorpha</taxon>
        <taxon>Entomobryoidea</taxon>
        <taxon>Orchesellidae</taxon>
        <taxon>Orchesellinae</taxon>
        <taxon>Orchesella</taxon>
    </lineage>
</organism>
<comment type="similarity">
    <text evidence="2">Belongs to the HMGB family.</text>
</comment>